<proteinExistence type="predicted"/>
<dbReference type="InterPro" id="IPR006076">
    <property type="entry name" value="FAD-dep_OxRdtase"/>
</dbReference>
<organism evidence="6 7">
    <name type="scientific">Paenibacillus rigui</name>
    <dbReference type="NCBI Taxonomy" id="554312"/>
    <lineage>
        <taxon>Bacteria</taxon>
        <taxon>Bacillati</taxon>
        <taxon>Bacillota</taxon>
        <taxon>Bacilli</taxon>
        <taxon>Bacillales</taxon>
        <taxon>Paenibacillaceae</taxon>
        <taxon>Paenibacillus</taxon>
    </lineage>
</organism>
<dbReference type="EMBL" id="NMQW01000017">
    <property type="protein sequence ID" value="OXM86208.1"/>
    <property type="molecule type" value="Genomic_DNA"/>
</dbReference>
<keyword evidence="4" id="KW-0560">Oxidoreductase</keyword>
<evidence type="ECO:0000256" key="4">
    <source>
        <dbReference type="ARBA" id="ARBA00023002"/>
    </source>
</evidence>
<dbReference type="GO" id="GO:0050660">
    <property type="term" value="F:flavin adenine dinucleotide binding"/>
    <property type="evidence" value="ECO:0007669"/>
    <property type="project" value="InterPro"/>
</dbReference>
<dbReference type="Pfam" id="PF01266">
    <property type="entry name" value="DAO"/>
    <property type="match status" value="1"/>
</dbReference>
<dbReference type="AlphaFoldDB" id="A0A229US10"/>
<sequence>MRTSYDVIIVGAGSMGMSAGYYLARQGVKVLLLDAFDPPHTSGSHHGDTRLLRHAYTGAPVYTELALRSDQLWRELEQVSGEPLVIRSGVLNLGPAKAPGLEAKLQRAADYKLAVEALDAAAMESRWPGLQLPDSYIGVYEKEAGYVRSEACVRAFRQQAAAHSADMLPFTPVTRLESVSQGVAVHTLDKGTYTAKHVVLSLGAWFGVLQDTIRLPIRAVRKAVAWFEAEEPMFDVERFPGFTIGGGDGGYYGFPSSCGSGVKIGRHDGGQAWLPGEAFEPFGHYAEDEQDVRRALEMFMPRAAGRVLRGAVCKYEMTPDEHFIIDRHPDNERIVLAGGFSGHGFKFASAIGEMISDLVTKGSTGFDVTPFALSRFR</sequence>
<dbReference type="Gene3D" id="3.50.50.60">
    <property type="entry name" value="FAD/NAD(P)-binding domain"/>
    <property type="match status" value="1"/>
</dbReference>
<dbReference type="NCBIfam" id="NF008425">
    <property type="entry name" value="PRK11259.1"/>
    <property type="match status" value="1"/>
</dbReference>
<dbReference type="SUPFAM" id="SSF51905">
    <property type="entry name" value="FAD/NAD(P)-binding domain"/>
    <property type="match status" value="1"/>
</dbReference>
<dbReference type="RefSeq" id="WP_094015357.1">
    <property type="nucleotide sequence ID" value="NZ_NMQW01000017.1"/>
</dbReference>
<feature type="domain" description="FAD dependent oxidoreductase" evidence="5">
    <location>
        <begin position="6"/>
        <end position="358"/>
    </location>
</feature>
<comment type="cofactor">
    <cofactor evidence="1">
        <name>FAD</name>
        <dbReference type="ChEBI" id="CHEBI:57692"/>
    </cofactor>
</comment>
<evidence type="ECO:0000259" key="5">
    <source>
        <dbReference type="Pfam" id="PF01266"/>
    </source>
</evidence>
<dbReference type="Gene3D" id="3.30.9.10">
    <property type="entry name" value="D-Amino Acid Oxidase, subunit A, domain 2"/>
    <property type="match status" value="1"/>
</dbReference>
<evidence type="ECO:0000256" key="2">
    <source>
        <dbReference type="ARBA" id="ARBA00022630"/>
    </source>
</evidence>
<keyword evidence="2" id="KW-0285">Flavoprotein</keyword>
<gene>
    <name evidence="6" type="ORF">CF651_13445</name>
</gene>
<accession>A0A229US10</accession>
<evidence type="ECO:0000313" key="6">
    <source>
        <dbReference type="EMBL" id="OXM86208.1"/>
    </source>
</evidence>
<keyword evidence="3" id="KW-0274">FAD</keyword>
<comment type="caution">
    <text evidence="6">The sequence shown here is derived from an EMBL/GenBank/DDBJ whole genome shotgun (WGS) entry which is preliminary data.</text>
</comment>
<reference evidence="6 7" key="1">
    <citation type="submission" date="2017-07" db="EMBL/GenBank/DDBJ databases">
        <title>Genome sequencing and assembly of Paenibacillus rigui.</title>
        <authorList>
            <person name="Mayilraj S."/>
        </authorList>
    </citation>
    <scope>NUCLEOTIDE SEQUENCE [LARGE SCALE GENOMIC DNA]</scope>
    <source>
        <strain evidence="6 7">JCM 16352</strain>
    </source>
</reference>
<dbReference type="GO" id="GO:0005829">
    <property type="term" value="C:cytosol"/>
    <property type="evidence" value="ECO:0007669"/>
    <property type="project" value="TreeGrafter"/>
</dbReference>
<dbReference type="PANTHER" id="PTHR10961">
    <property type="entry name" value="PEROXISOMAL SARCOSINE OXIDASE"/>
    <property type="match status" value="1"/>
</dbReference>
<evidence type="ECO:0000256" key="3">
    <source>
        <dbReference type="ARBA" id="ARBA00022827"/>
    </source>
</evidence>
<dbReference type="Proteomes" id="UP000215509">
    <property type="component" value="Unassembled WGS sequence"/>
</dbReference>
<dbReference type="GO" id="GO:0008115">
    <property type="term" value="F:sarcosine oxidase activity"/>
    <property type="evidence" value="ECO:0007669"/>
    <property type="project" value="TreeGrafter"/>
</dbReference>
<evidence type="ECO:0000256" key="1">
    <source>
        <dbReference type="ARBA" id="ARBA00001974"/>
    </source>
</evidence>
<dbReference type="SUPFAM" id="SSF54373">
    <property type="entry name" value="FAD-linked reductases, C-terminal domain"/>
    <property type="match status" value="1"/>
</dbReference>
<dbReference type="OrthoDB" id="9794226at2"/>
<name>A0A229US10_9BACL</name>
<protein>
    <submittedName>
        <fullName evidence="6">N-methyltryptophan oxidase</fullName>
    </submittedName>
</protein>
<dbReference type="InterPro" id="IPR045170">
    <property type="entry name" value="MTOX"/>
</dbReference>
<evidence type="ECO:0000313" key="7">
    <source>
        <dbReference type="Proteomes" id="UP000215509"/>
    </source>
</evidence>
<dbReference type="InterPro" id="IPR036188">
    <property type="entry name" value="FAD/NAD-bd_sf"/>
</dbReference>
<keyword evidence="7" id="KW-1185">Reference proteome</keyword>
<dbReference type="PANTHER" id="PTHR10961:SF7">
    <property type="entry name" value="FAD DEPENDENT OXIDOREDUCTASE DOMAIN-CONTAINING PROTEIN"/>
    <property type="match status" value="1"/>
</dbReference>